<comment type="caution">
    <text evidence="1">The sequence shown here is derived from an EMBL/GenBank/DDBJ whole genome shotgun (WGS) entry which is preliminary data.</text>
</comment>
<reference evidence="1" key="1">
    <citation type="submission" date="2022-04" db="EMBL/GenBank/DDBJ databases">
        <authorList>
            <person name="Criscuolo A."/>
        </authorList>
    </citation>
    <scope>NUCLEOTIDE SEQUENCE</scope>
    <source>
        <strain evidence="1">CIP111895</strain>
    </source>
</reference>
<dbReference type="Proteomes" id="UP000838308">
    <property type="component" value="Unassembled WGS sequence"/>
</dbReference>
<evidence type="ECO:0000313" key="2">
    <source>
        <dbReference type="Proteomes" id="UP000838308"/>
    </source>
</evidence>
<keyword evidence="2" id="KW-1185">Reference proteome</keyword>
<organism evidence="1 2">
    <name type="scientific">Neobacillus rhizosphaerae</name>
    <dbReference type="NCBI Taxonomy" id="2880965"/>
    <lineage>
        <taxon>Bacteria</taxon>
        <taxon>Bacillati</taxon>
        <taxon>Bacillota</taxon>
        <taxon>Bacilli</taxon>
        <taxon>Bacillales</taxon>
        <taxon>Bacillaceae</taxon>
        <taxon>Neobacillus</taxon>
    </lineage>
</organism>
<dbReference type="EMBL" id="CALBWS010000032">
    <property type="protein sequence ID" value="CAH2716789.1"/>
    <property type="molecule type" value="Genomic_DNA"/>
</dbReference>
<accession>A0ABM9EVT8</accession>
<gene>
    <name evidence="1" type="ORF">BACCIP111895_03977</name>
</gene>
<name>A0ABM9EVT8_9BACI</name>
<proteinExistence type="predicted"/>
<evidence type="ECO:0000313" key="1">
    <source>
        <dbReference type="EMBL" id="CAH2716789.1"/>
    </source>
</evidence>
<protein>
    <submittedName>
        <fullName evidence="1">Uncharacterized protein</fullName>
    </submittedName>
</protein>
<sequence>MWTRFGLDVDKLMEKDTFFLKDTTLQVSYFF</sequence>